<evidence type="ECO:0000256" key="4">
    <source>
        <dbReference type="RuleBase" id="RU000363"/>
    </source>
</evidence>
<comment type="caution">
    <text evidence="5">The sequence shown here is derived from an EMBL/GenBank/DDBJ whole genome shotgun (WGS) entry which is preliminary data.</text>
</comment>
<accession>A0A7W9EQL8</accession>
<dbReference type="InterPro" id="IPR036291">
    <property type="entry name" value="NAD(P)-bd_dom_sf"/>
</dbReference>
<evidence type="ECO:0000256" key="1">
    <source>
        <dbReference type="ARBA" id="ARBA00006484"/>
    </source>
</evidence>
<comment type="similarity">
    <text evidence="1 4">Belongs to the short-chain dehydrogenases/reductases (SDR) family.</text>
</comment>
<dbReference type="GO" id="GO:0016491">
    <property type="term" value="F:oxidoreductase activity"/>
    <property type="evidence" value="ECO:0007669"/>
    <property type="project" value="UniProtKB-KW"/>
</dbReference>
<evidence type="ECO:0000256" key="2">
    <source>
        <dbReference type="ARBA" id="ARBA00022857"/>
    </source>
</evidence>
<keyword evidence="3" id="KW-0560">Oxidoreductase</keyword>
<evidence type="ECO:0000313" key="6">
    <source>
        <dbReference type="Proteomes" id="UP000537161"/>
    </source>
</evidence>
<dbReference type="PRINTS" id="PR00080">
    <property type="entry name" value="SDRFAMILY"/>
</dbReference>
<sequence length="261" mass="27078">MERLAGKVAVVTGASKGMGRHSVAALVGAGMRVACLARPSEELASLADEFGDAVLALPCDVTVSDAVNAAVAQTVDRFGRIDVVVANAAVYHPFAFESGSDAIIRSHVDINILGVSWLIRASIPHLRATKGQIVAISSESVRMPFPMLALYAATKAAVETLCQGLRDELRDDDIRVTILRSGSVKGGSGGKAWSQETIDAFYKKIVATGHAAMTGESATPESMAASLLAVIGLPADIGVDLIEVRAAQTGVPEGAKQVADQ</sequence>
<dbReference type="Pfam" id="PF00106">
    <property type="entry name" value="adh_short"/>
    <property type="match status" value="1"/>
</dbReference>
<dbReference type="InterPro" id="IPR020904">
    <property type="entry name" value="Sc_DH/Rdtase_CS"/>
</dbReference>
<proteinExistence type="inferred from homology"/>
<reference evidence="5 6" key="1">
    <citation type="submission" date="2020-08" db="EMBL/GenBank/DDBJ databases">
        <title>Genomic Encyclopedia of Type Strains, Phase IV (KMG-IV): sequencing the most valuable type-strain genomes for metagenomic binning, comparative biology and taxonomic classification.</title>
        <authorList>
            <person name="Goeker M."/>
        </authorList>
    </citation>
    <scope>NUCLEOTIDE SEQUENCE [LARGE SCALE GENOMIC DNA]</scope>
    <source>
        <strain evidence="5 6">DSM 27163</strain>
    </source>
</reference>
<gene>
    <name evidence="5" type="ORF">FHR21_002110</name>
</gene>
<protein>
    <submittedName>
        <fullName evidence="5">NADP-dependent 3-hydroxy acid dehydrogenase YdfG</fullName>
    </submittedName>
</protein>
<evidence type="ECO:0000313" key="5">
    <source>
        <dbReference type="EMBL" id="MBB5706753.1"/>
    </source>
</evidence>
<evidence type="ECO:0000256" key="3">
    <source>
        <dbReference type="ARBA" id="ARBA00023002"/>
    </source>
</evidence>
<dbReference type="RefSeq" id="WP_184097942.1">
    <property type="nucleotide sequence ID" value="NZ_JACIJH010000005.1"/>
</dbReference>
<dbReference type="PRINTS" id="PR00081">
    <property type="entry name" value="GDHRDH"/>
</dbReference>
<name>A0A7W9EQL8_9SPHN</name>
<organism evidence="5 6">
    <name type="scientific">Sphingopyxis panaciterrulae</name>
    <dbReference type="NCBI Taxonomy" id="462372"/>
    <lineage>
        <taxon>Bacteria</taxon>
        <taxon>Pseudomonadati</taxon>
        <taxon>Pseudomonadota</taxon>
        <taxon>Alphaproteobacteria</taxon>
        <taxon>Sphingomonadales</taxon>
        <taxon>Sphingomonadaceae</taxon>
        <taxon>Sphingopyxis</taxon>
    </lineage>
</organism>
<keyword evidence="2" id="KW-0521">NADP</keyword>
<dbReference type="Proteomes" id="UP000537161">
    <property type="component" value="Unassembled WGS sequence"/>
</dbReference>
<dbReference type="PANTHER" id="PTHR43391">
    <property type="entry name" value="RETINOL DEHYDROGENASE-RELATED"/>
    <property type="match status" value="1"/>
</dbReference>
<dbReference type="PROSITE" id="PS00061">
    <property type="entry name" value="ADH_SHORT"/>
    <property type="match status" value="1"/>
</dbReference>
<keyword evidence="6" id="KW-1185">Reference proteome</keyword>
<dbReference type="EMBL" id="JACIJH010000005">
    <property type="protein sequence ID" value="MBB5706753.1"/>
    <property type="molecule type" value="Genomic_DNA"/>
</dbReference>
<dbReference type="PANTHER" id="PTHR43391:SF14">
    <property type="entry name" value="DEHYDROGENASE_REDUCTASE SDR FAMILY PROTEIN 7-LIKE"/>
    <property type="match status" value="1"/>
</dbReference>
<dbReference type="InterPro" id="IPR002347">
    <property type="entry name" value="SDR_fam"/>
</dbReference>
<dbReference type="AlphaFoldDB" id="A0A7W9EQL8"/>
<dbReference type="Gene3D" id="3.40.50.720">
    <property type="entry name" value="NAD(P)-binding Rossmann-like Domain"/>
    <property type="match status" value="1"/>
</dbReference>
<dbReference type="SUPFAM" id="SSF51735">
    <property type="entry name" value="NAD(P)-binding Rossmann-fold domains"/>
    <property type="match status" value="1"/>
</dbReference>